<name>A0A1B2DMZ2_9BACL</name>
<protein>
    <recommendedName>
        <fullName evidence="4">EamA domain-containing protein</fullName>
    </recommendedName>
</protein>
<evidence type="ECO:0000313" key="3">
    <source>
        <dbReference type="EMBL" id="ANY69061.1"/>
    </source>
</evidence>
<dbReference type="RefSeq" id="WP_099520112.1">
    <property type="nucleotide sequence ID" value="NZ_CP016808.1"/>
</dbReference>
<dbReference type="InterPro" id="IPR037185">
    <property type="entry name" value="EmrE-like"/>
</dbReference>
<dbReference type="SUPFAM" id="SSF103481">
    <property type="entry name" value="Multidrug resistance efflux transporter EmrE"/>
    <property type="match status" value="1"/>
</dbReference>
<gene>
    <name evidence="3" type="ORF">BBD42_23185</name>
</gene>
<feature type="transmembrane region" description="Helical" evidence="2">
    <location>
        <begin position="38"/>
        <end position="57"/>
    </location>
</feature>
<sequence>MLLVYAVALLLGGLFAVNAVFAYQSKHIDPAFWATIWYQLKLLPVIFAANVMIGFGVKLMYKGFGNLTFALTLSKGIEILVCVIIGMMFLREMPNWKTIAGLAVVVLGFWITKLK</sequence>
<dbReference type="Gene3D" id="1.10.3730.20">
    <property type="match status" value="1"/>
</dbReference>
<keyword evidence="2" id="KW-0472">Membrane</keyword>
<organism evidence="3">
    <name type="scientific">Paenibacillus sp. BIHB 4019</name>
    <dbReference type="NCBI Taxonomy" id="1870819"/>
    <lineage>
        <taxon>Bacteria</taxon>
        <taxon>Bacillati</taxon>
        <taxon>Bacillota</taxon>
        <taxon>Bacilli</taxon>
        <taxon>Bacillales</taxon>
        <taxon>Paenibacillaceae</taxon>
        <taxon>Paenibacillus</taxon>
    </lineage>
</organism>
<evidence type="ECO:0000256" key="1">
    <source>
        <dbReference type="ARBA" id="ARBA00004127"/>
    </source>
</evidence>
<evidence type="ECO:0008006" key="4">
    <source>
        <dbReference type="Google" id="ProtNLM"/>
    </source>
</evidence>
<keyword evidence="2" id="KW-1133">Transmembrane helix</keyword>
<reference evidence="3" key="1">
    <citation type="submission" date="2016-08" db="EMBL/GenBank/DDBJ databases">
        <title>Complete Genome Seqeunce of Paenibacillus sp. BIHB 4019 from tea rhizoplane.</title>
        <authorList>
            <person name="Thakur R."/>
            <person name="Swarnkar M.K."/>
            <person name="Gulati A."/>
        </authorList>
    </citation>
    <scope>NUCLEOTIDE SEQUENCE [LARGE SCALE GENOMIC DNA]</scope>
    <source>
        <strain evidence="3">BIHB4019</strain>
    </source>
</reference>
<dbReference type="AlphaFoldDB" id="A0A1B2DMZ2"/>
<accession>A0A1B2DMZ2</accession>
<evidence type="ECO:0000256" key="2">
    <source>
        <dbReference type="SAM" id="Phobius"/>
    </source>
</evidence>
<proteinExistence type="predicted"/>
<comment type="subcellular location">
    <subcellularLocation>
        <location evidence="1">Endomembrane system</location>
        <topology evidence="1">Multi-pass membrane protein</topology>
    </subcellularLocation>
</comment>
<keyword evidence="2" id="KW-0812">Transmembrane</keyword>
<dbReference type="EMBL" id="CP016808">
    <property type="protein sequence ID" value="ANY69061.1"/>
    <property type="molecule type" value="Genomic_DNA"/>
</dbReference>
<feature type="transmembrane region" description="Helical" evidence="2">
    <location>
        <begin position="96"/>
        <end position="112"/>
    </location>
</feature>
<feature type="transmembrane region" description="Helical" evidence="2">
    <location>
        <begin position="69"/>
        <end position="90"/>
    </location>
</feature>